<protein>
    <submittedName>
        <fullName evidence="2">SseB family protein</fullName>
    </submittedName>
</protein>
<dbReference type="Pfam" id="PF07179">
    <property type="entry name" value="SseB"/>
    <property type="match status" value="1"/>
</dbReference>
<name>A0ABT2H5V5_9MICO</name>
<keyword evidence="3" id="KW-1185">Reference proteome</keyword>
<accession>A0ABT2H5V5</accession>
<evidence type="ECO:0000259" key="1">
    <source>
        <dbReference type="Pfam" id="PF07179"/>
    </source>
</evidence>
<evidence type="ECO:0000313" key="3">
    <source>
        <dbReference type="Proteomes" id="UP001165586"/>
    </source>
</evidence>
<evidence type="ECO:0000313" key="2">
    <source>
        <dbReference type="EMBL" id="MCS5735340.1"/>
    </source>
</evidence>
<dbReference type="Proteomes" id="UP001165586">
    <property type="component" value="Unassembled WGS sequence"/>
</dbReference>
<reference evidence="2" key="1">
    <citation type="submission" date="2022-08" db="EMBL/GenBank/DDBJ databases">
        <authorList>
            <person name="Deng Y."/>
            <person name="Han X.-F."/>
            <person name="Zhang Y.-Q."/>
        </authorList>
    </citation>
    <scope>NUCLEOTIDE SEQUENCE</scope>
    <source>
        <strain evidence="2">CPCC 203386</strain>
    </source>
</reference>
<sequence>MARRAPAFPKSYVNRPLRKALEAFGALPNRTTLDALLKAMRTGALVVDITGTTDAADPRVRTILSTAGELVLPLFTSVAELRAAVPDDQRATAQAMILPAADALALIETADFVAVQFDVGSIGQVVKRDYVLA</sequence>
<proteinExistence type="predicted"/>
<dbReference type="RefSeq" id="WP_259540267.1">
    <property type="nucleotide sequence ID" value="NZ_JANLCJ010000006.1"/>
</dbReference>
<dbReference type="EMBL" id="JANLCJ010000006">
    <property type="protein sequence ID" value="MCS5735340.1"/>
    <property type="molecule type" value="Genomic_DNA"/>
</dbReference>
<organism evidence="2 3">
    <name type="scientific">Herbiconiux daphne</name>
    <dbReference type="NCBI Taxonomy" id="2970914"/>
    <lineage>
        <taxon>Bacteria</taxon>
        <taxon>Bacillati</taxon>
        <taxon>Actinomycetota</taxon>
        <taxon>Actinomycetes</taxon>
        <taxon>Micrococcales</taxon>
        <taxon>Microbacteriaceae</taxon>
        <taxon>Herbiconiux</taxon>
    </lineage>
</organism>
<dbReference type="InterPro" id="IPR009839">
    <property type="entry name" value="SseB_N"/>
</dbReference>
<gene>
    <name evidence="2" type="ORF">N1032_16445</name>
</gene>
<comment type="caution">
    <text evidence="2">The sequence shown here is derived from an EMBL/GenBank/DDBJ whole genome shotgun (WGS) entry which is preliminary data.</text>
</comment>
<feature type="domain" description="SseB protein N-terminal" evidence="1">
    <location>
        <begin position="17"/>
        <end position="126"/>
    </location>
</feature>